<keyword evidence="2" id="KW-1185">Reference proteome</keyword>
<comment type="caution">
    <text evidence="1">The sequence shown here is derived from an EMBL/GenBank/DDBJ whole genome shotgun (WGS) entry which is preliminary data.</text>
</comment>
<organism evidence="1 2">
    <name type="scientific">Peronosclerospora sorghi</name>
    <dbReference type="NCBI Taxonomy" id="230839"/>
    <lineage>
        <taxon>Eukaryota</taxon>
        <taxon>Sar</taxon>
        <taxon>Stramenopiles</taxon>
        <taxon>Oomycota</taxon>
        <taxon>Peronosporomycetes</taxon>
        <taxon>Peronosporales</taxon>
        <taxon>Peronosporaceae</taxon>
        <taxon>Peronosclerospora</taxon>
    </lineage>
</organism>
<accession>A0ACC0W030</accession>
<sequence>MPRLEAQESRNLSPTKSLLTTVCQHLSMDLSGRKGVESECVSPTDSSSEPSPHGAVTNRQSLCETKQAASPPGPLYINPLKQDHPQKKAETNPNVDFVASLTQTLLRDSTGSIAITTRQQGALDLRRHTFSTMSADSRANMRRRSYDMTAPFGSTFPPSSPPHQSLLQSFNPHLHHLRMYGKHVGPAKRLGQGQEEGPPLLTFIVPNHGTVWTRGKPVDVKWEVVDTKVEKVRIELLEEGRTATTLIALEAPNTGFFTYAKVPWGMESGSKYFLRVSAAEASTDRYRTSSFFQISSSP</sequence>
<evidence type="ECO:0000313" key="1">
    <source>
        <dbReference type="EMBL" id="KAI9911525.1"/>
    </source>
</evidence>
<evidence type="ECO:0000313" key="2">
    <source>
        <dbReference type="Proteomes" id="UP001163321"/>
    </source>
</evidence>
<dbReference type="EMBL" id="CM047584">
    <property type="protein sequence ID" value="KAI9911525.1"/>
    <property type="molecule type" value="Genomic_DNA"/>
</dbReference>
<protein>
    <submittedName>
        <fullName evidence="1">Uncharacterized protein</fullName>
    </submittedName>
</protein>
<gene>
    <name evidence="1" type="ORF">PsorP6_009725</name>
</gene>
<reference evidence="1 2" key="1">
    <citation type="journal article" date="2022" name="bioRxiv">
        <title>The genome of the oomycete Peronosclerospora sorghi, a cosmopolitan pathogen of maize and sorghum, is inflated with dispersed pseudogenes.</title>
        <authorList>
            <person name="Fletcher K."/>
            <person name="Martin F."/>
            <person name="Isakeit T."/>
            <person name="Cavanaugh K."/>
            <person name="Magill C."/>
            <person name="Michelmore R."/>
        </authorList>
    </citation>
    <scope>NUCLEOTIDE SEQUENCE [LARGE SCALE GENOMIC DNA]</scope>
    <source>
        <strain evidence="1">P6</strain>
    </source>
</reference>
<dbReference type="Proteomes" id="UP001163321">
    <property type="component" value="Chromosome 5"/>
</dbReference>
<proteinExistence type="predicted"/>
<name>A0ACC0W030_9STRA</name>